<feature type="region of interest" description="Important for donor substrate binding" evidence="3">
    <location>
        <begin position="372"/>
        <end position="373"/>
    </location>
</feature>
<proteinExistence type="inferred from homology"/>
<dbReference type="EMBL" id="QNGE01001974">
    <property type="protein sequence ID" value="KAA3676458.1"/>
    <property type="molecule type" value="Genomic_DNA"/>
</dbReference>
<dbReference type="PANTHER" id="PTHR13132:SF29">
    <property type="entry name" value="ALPHA-(1,6)-FUCOSYLTRANSFERASE"/>
    <property type="match status" value="1"/>
</dbReference>
<keyword evidence="1 3" id="KW-0328">Glycosyltransferase</keyword>
<dbReference type="Proteomes" id="UP000324629">
    <property type="component" value="Unassembled WGS sequence"/>
</dbReference>
<evidence type="ECO:0000259" key="5">
    <source>
        <dbReference type="PROSITE" id="PS51659"/>
    </source>
</evidence>
<accession>A0A5J4NN39</accession>
<dbReference type="PANTHER" id="PTHR13132">
    <property type="entry name" value="ALPHA- 1,6 -FUCOSYLTRANSFERASE"/>
    <property type="match status" value="1"/>
</dbReference>
<feature type="domain" description="GT23" evidence="5">
    <location>
        <begin position="207"/>
        <end position="450"/>
    </location>
</feature>
<feature type="non-terminal residue" evidence="6">
    <location>
        <position position="1"/>
    </location>
</feature>
<keyword evidence="4" id="KW-0472">Membrane</keyword>
<reference evidence="6 7" key="1">
    <citation type="journal article" date="2019" name="Gigascience">
        <title>Whole-genome sequence of the oriental lung fluke Paragonimus westermani.</title>
        <authorList>
            <person name="Oey H."/>
            <person name="Zakrzewski M."/>
            <person name="Narain K."/>
            <person name="Devi K.R."/>
            <person name="Agatsuma T."/>
            <person name="Nawaratna S."/>
            <person name="Gobert G.N."/>
            <person name="Jones M.K."/>
            <person name="Ragan M.A."/>
            <person name="McManus D.P."/>
            <person name="Krause L."/>
        </authorList>
    </citation>
    <scope>NUCLEOTIDE SEQUENCE [LARGE SCALE GENOMIC DNA]</scope>
    <source>
        <strain evidence="6 7">IND2009</strain>
    </source>
</reference>
<name>A0A5J4NN39_9TREM</name>
<dbReference type="AlphaFoldDB" id="A0A5J4NN39"/>
<sequence length="450" mass="51613">GRNITHDALSVFRFDQCMRFRTFLLAAIAVWIFVLVRLILIATNTDSHNVESISAYQSLEKTVVDLRHRIEEGSKNLAKTVKWLDQIAGGKPQNESSIRLSHELLRRRAIHFTREIHYAASGQLGLINKTLRQPDALKSQPEVEKLLNTLDLLYSWLEEMTRYLEVDLEGLGQVNHMTESRRSELDRLGRRVRSRIDKLQNPTDCSKAKLLVASLERPCAFGCNVHHLAYCLQLAYASGRTLVFAQTKTAYDAWWATNFLPLSKTCTDVDFSDSGSIPPFNGQDPADLTRVTRCDYIGSMSSFTKWLPPAIPRDLAPDLTRLHGAPFVWFIGHLTAYLMRPTLAFEQKLNATLTAHKLVGFSRTPVVGVHVRRTDKINSEAAFHTIDEYMLHVERRFRFWQSQQQMMSRTDVSLMTPHYSIRYVSPYIYVAVFHVSCVFLLPWTRPDPLF</sequence>
<evidence type="ECO:0000256" key="4">
    <source>
        <dbReference type="SAM" id="Phobius"/>
    </source>
</evidence>
<protein>
    <submittedName>
        <fullName evidence="6">Glycoprotein 6-alpha-L-fucosyltransferase</fullName>
    </submittedName>
</protein>
<dbReference type="InterPro" id="IPR027350">
    <property type="entry name" value="GT23_dom"/>
</dbReference>
<dbReference type="GO" id="GO:0006487">
    <property type="term" value="P:protein N-linked glycosylation"/>
    <property type="evidence" value="ECO:0007669"/>
    <property type="project" value="TreeGrafter"/>
</dbReference>
<dbReference type="PROSITE" id="PS51659">
    <property type="entry name" value="GT23"/>
    <property type="match status" value="1"/>
</dbReference>
<keyword evidence="2 3" id="KW-0808">Transferase</keyword>
<gene>
    <name evidence="6" type="ORF">DEA37_0011513</name>
</gene>
<dbReference type="Pfam" id="PF19745">
    <property type="entry name" value="FUT8_N_cat"/>
    <property type="match status" value="1"/>
</dbReference>
<dbReference type="Gene3D" id="3.40.50.11350">
    <property type="match status" value="1"/>
</dbReference>
<keyword evidence="4" id="KW-1133">Transmembrane helix</keyword>
<organism evidence="6 7">
    <name type="scientific">Paragonimus westermani</name>
    <dbReference type="NCBI Taxonomy" id="34504"/>
    <lineage>
        <taxon>Eukaryota</taxon>
        <taxon>Metazoa</taxon>
        <taxon>Spiralia</taxon>
        <taxon>Lophotrochozoa</taxon>
        <taxon>Platyhelminthes</taxon>
        <taxon>Trematoda</taxon>
        <taxon>Digenea</taxon>
        <taxon>Plagiorchiida</taxon>
        <taxon>Troglotremata</taxon>
        <taxon>Troglotrematidae</taxon>
        <taxon>Paragonimus</taxon>
    </lineage>
</organism>
<comment type="similarity">
    <text evidence="3">Belongs to the glycosyltransferase 23 family.</text>
</comment>
<evidence type="ECO:0000256" key="2">
    <source>
        <dbReference type="ARBA" id="ARBA00022679"/>
    </source>
</evidence>
<evidence type="ECO:0000256" key="1">
    <source>
        <dbReference type="ARBA" id="ARBA00022676"/>
    </source>
</evidence>
<keyword evidence="7" id="KW-1185">Reference proteome</keyword>
<keyword evidence="4" id="KW-0812">Transmembrane</keyword>
<dbReference type="InterPro" id="IPR045573">
    <property type="entry name" value="Fut8_N_cat"/>
</dbReference>
<comment type="caution">
    <text evidence="6">The sequence shown here is derived from an EMBL/GenBank/DDBJ whole genome shotgun (WGS) entry which is preliminary data.</text>
</comment>
<feature type="transmembrane region" description="Helical" evidence="4">
    <location>
        <begin position="23"/>
        <end position="42"/>
    </location>
</feature>
<evidence type="ECO:0000256" key="3">
    <source>
        <dbReference type="PROSITE-ProRule" id="PRU00992"/>
    </source>
</evidence>
<evidence type="ECO:0000313" key="6">
    <source>
        <dbReference type="EMBL" id="KAA3676458.1"/>
    </source>
</evidence>
<dbReference type="GO" id="GO:0046921">
    <property type="term" value="F:alpha-(1-&gt;6)-fucosyltransferase activity"/>
    <property type="evidence" value="ECO:0007669"/>
    <property type="project" value="TreeGrafter"/>
</dbReference>
<evidence type="ECO:0000313" key="7">
    <source>
        <dbReference type="Proteomes" id="UP000324629"/>
    </source>
</evidence>